<dbReference type="GO" id="GO:0016301">
    <property type="term" value="F:kinase activity"/>
    <property type="evidence" value="ECO:0007669"/>
    <property type="project" value="UniProtKB-KW"/>
</dbReference>
<dbReference type="Gene3D" id="3.40.50.300">
    <property type="entry name" value="P-loop containing nucleotide triphosphate hydrolases"/>
    <property type="match status" value="1"/>
</dbReference>
<name>A0ABV4AWX3_9GAMM</name>
<accession>A0ABV4AWX3</accession>
<dbReference type="InterPro" id="IPR027417">
    <property type="entry name" value="P-loop_NTPase"/>
</dbReference>
<gene>
    <name evidence="1" type="ORF">AB7878_17615</name>
</gene>
<evidence type="ECO:0000313" key="1">
    <source>
        <dbReference type="EMBL" id="MEY2184234.1"/>
    </source>
</evidence>
<reference evidence="1 2" key="1">
    <citation type="submission" date="2024-07" db="EMBL/GenBank/DDBJ databases">
        <title>Molecular mechanisms and environmental adaptations of flagellar loss and biofilm growth of Rhodanobacter under environmental stress.</title>
        <authorList>
            <person name="Chen M."/>
        </authorList>
    </citation>
    <scope>NUCLEOTIDE SEQUENCE [LARGE SCALE GENOMIC DNA]</scope>
    <source>
        <strain evidence="1 2">RS22</strain>
    </source>
</reference>
<sequence length="339" mass="36785">MSHGVPDADADPFRERSGPAFSVRKQLLGGDFRFDSASAALLQVVEAAYAGLPPHRLPVAAPEFRIELRLLPRQALPRRTEPPPVRMQSGAGLICGVMDASNYVVLAPAQRQALVVASEDMLDQPYHLRYELVEFAVFTLATRELGLVPLHGACMGRQGRGVLLLGASGAGKSTLALHSLLHGLDFLAEDAVFVQPESLLATGVANYLHVQADALRHVDDRTARDWLERSPRIRRRSGVEKFEADLRQSPGQLAATPLALAGAVFVSAEAADDADALLSPLRTGDVAARLRTDQPYASTQPGWDRFEQQLIRRGVHELRRGRHPRDAVAALHALLAGSH</sequence>
<dbReference type="SUPFAM" id="SSF53795">
    <property type="entry name" value="PEP carboxykinase-like"/>
    <property type="match status" value="1"/>
</dbReference>
<proteinExistence type="predicted"/>
<protein>
    <submittedName>
        <fullName evidence="1">Serine kinase</fullName>
    </submittedName>
</protein>
<keyword evidence="2" id="KW-1185">Reference proteome</keyword>
<keyword evidence="1" id="KW-0808">Transferase</keyword>
<keyword evidence="1" id="KW-0418">Kinase</keyword>
<dbReference type="Proteomes" id="UP001562159">
    <property type="component" value="Unassembled WGS sequence"/>
</dbReference>
<organism evidence="1 2">
    <name type="scientific">Rhodanobacter humi</name>
    <dbReference type="NCBI Taxonomy" id="1888173"/>
    <lineage>
        <taxon>Bacteria</taxon>
        <taxon>Pseudomonadati</taxon>
        <taxon>Pseudomonadota</taxon>
        <taxon>Gammaproteobacteria</taxon>
        <taxon>Lysobacterales</taxon>
        <taxon>Rhodanobacteraceae</taxon>
        <taxon>Rhodanobacter</taxon>
    </lineage>
</organism>
<evidence type="ECO:0000313" key="2">
    <source>
        <dbReference type="Proteomes" id="UP001562159"/>
    </source>
</evidence>
<dbReference type="EMBL" id="JBGBPY010000001">
    <property type="protein sequence ID" value="MEY2184234.1"/>
    <property type="molecule type" value="Genomic_DNA"/>
</dbReference>
<comment type="caution">
    <text evidence="1">The sequence shown here is derived from an EMBL/GenBank/DDBJ whole genome shotgun (WGS) entry which is preliminary data.</text>
</comment>